<dbReference type="EMBL" id="CAKOGL010000009">
    <property type="protein sequence ID" value="CAH2090159.1"/>
    <property type="molecule type" value="Genomic_DNA"/>
</dbReference>
<evidence type="ECO:0000256" key="13">
    <source>
        <dbReference type="ARBA" id="ARBA00030146"/>
    </source>
</evidence>
<evidence type="ECO:0000256" key="8">
    <source>
        <dbReference type="ARBA" id="ARBA00022843"/>
    </source>
</evidence>
<keyword evidence="11" id="KW-0131">Cell cycle</keyword>
<feature type="compositionally biased region" description="Polar residues" evidence="14">
    <location>
        <begin position="823"/>
        <end position="842"/>
    </location>
</feature>
<proteinExistence type="predicted"/>
<evidence type="ECO:0000256" key="6">
    <source>
        <dbReference type="ARBA" id="ARBA00022737"/>
    </source>
</evidence>
<dbReference type="PROSITE" id="PS50172">
    <property type="entry name" value="BRCT"/>
    <property type="match status" value="1"/>
</dbReference>
<evidence type="ECO:0000256" key="7">
    <source>
        <dbReference type="ARBA" id="ARBA00022763"/>
    </source>
</evidence>
<feature type="compositionally biased region" description="Basic and acidic residues" evidence="14">
    <location>
        <begin position="843"/>
        <end position="857"/>
    </location>
</feature>
<keyword evidence="6" id="KW-0677">Repeat</keyword>
<dbReference type="InterPro" id="IPR036420">
    <property type="entry name" value="BRCT_dom_sf"/>
</dbReference>
<dbReference type="CDD" id="cd17744">
    <property type="entry name" value="BRCT_MDC1_rpt1"/>
    <property type="match status" value="1"/>
</dbReference>
<dbReference type="InterPro" id="IPR008984">
    <property type="entry name" value="SMAD_FHA_dom_sf"/>
</dbReference>
<protein>
    <recommendedName>
        <fullName evidence="3">Mediator of DNA damage checkpoint protein 1</fullName>
    </recommendedName>
    <alternativeName>
        <fullName evidence="13">PAX transactivation activation domain-interacting protein</fullName>
    </alternativeName>
    <alternativeName>
        <fullName evidence="12">PAX-interacting protein 1</fullName>
    </alternativeName>
</protein>
<feature type="domain" description="FHA" evidence="15">
    <location>
        <begin position="43"/>
        <end position="94"/>
    </location>
</feature>
<evidence type="ECO:0000256" key="5">
    <source>
        <dbReference type="ARBA" id="ARBA00022499"/>
    </source>
</evidence>
<feature type="domain" description="BRCT" evidence="16">
    <location>
        <begin position="1056"/>
        <end position="1154"/>
    </location>
</feature>
<evidence type="ECO:0000256" key="9">
    <source>
        <dbReference type="ARBA" id="ARBA00022990"/>
    </source>
</evidence>
<feature type="compositionally biased region" description="Polar residues" evidence="14">
    <location>
        <begin position="1023"/>
        <end position="1034"/>
    </location>
</feature>
<accession>A0AAU9TXH4</accession>
<dbReference type="GO" id="GO:0005694">
    <property type="term" value="C:chromosome"/>
    <property type="evidence" value="ECO:0007669"/>
    <property type="project" value="UniProtKB-SubCell"/>
</dbReference>
<dbReference type="PANTHER" id="PTHR23196:SF1">
    <property type="entry name" value="PAX-INTERACTING PROTEIN 1"/>
    <property type="match status" value="1"/>
</dbReference>
<keyword evidence="10" id="KW-0539">Nucleus</keyword>
<dbReference type="Pfam" id="PF16770">
    <property type="entry name" value="RTT107_BRCT_5"/>
    <property type="match status" value="1"/>
</dbReference>
<evidence type="ECO:0000256" key="3">
    <source>
        <dbReference type="ARBA" id="ARBA00015014"/>
    </source>
</evidence>
<dbReference type="GO" id="GO:0005634">
    <property type="term" value="C:nucleus"/>
    <property type="evidence" value="ECO:0007669"/>
    <property type="project" value="UniProtKB-SubCell"/>
</dbReference>
<keyword evidence="5" id="KW-1017">Isopeptide bond</keyword>
<dbReference type="Gene3D" id="2.60.200.20">
    <property type="match status" value="1"/>
</dbReference>
<evidence type="ECO:0000259" key="15">
    <source>
        <dbReference type="PROSITE" id="PS50006"/>
    </source>
</evidence>
<evidence type="ECO:0000256" key="4">
    <source>
        <dbReference type="ARBA" id="ARBA00022454"/>
    </source>
</evidence>
<keyword evidence="7" id="KW-0227">DNA damage</keyword>
<dbReference type="InterPro" id="IPR051579">
    <property type="entry name" value="DDR_Transcriptional_Reg"/>
</dbReference>
<dbReference type="SMART" id="SM00292">
    <property type="entry name" value="BRCT"/>
    <property type="match status" value="1"/>
</dbReference>
<feature type="compositionally biased region" description="Basic residues" evidence="14">
    <location>
        <begin position="858"/>
        <end position="867"/>
    </location>
</feature>
<dbReference type="InterPro" id="IPR000253">
    <property type="entry name" value="FHA_dom"/>
</dbReference>
<dbReference type="PANTHER" id="PTHR23196">
    <property type="entry name" value="PAX TRANSCRIPTION ACTIVATION DOMAIN INTERACTING PROTEIN"/>
    <property type="match status" value="1"/>
</dbReference>
<dbReference type="Pfam" id="PF00498">
    <property type="entry name" value="FHA"/>
    <property type="match status" value="1"/>
</dbReference>
<organism evidence="17 18">
    <name type="scientific">Euphydryas editha</name>
    <name type="common">Edith's checkerspot</name>
    <dbReference type="NCBI Taxonomy" id="104508"/>
    <lineage>
        <taxon>Eukaryota</taxon>
        <taxon>Metazoa</taxon>
        <taxon>Ecdysozoa</taxon>
        <taxon>Arthropoda</taxon>
        <taxon>Hexapoda</taxon>
        <taxon>Insecta</taxon>
        <taxon>Pterygota</taxon>
        <taxon>Neoptera</taxon>
        <taxon>Endopterygota</taxon>
        <taxon>Lepidoptera</taxon>
        <taxon>Glossata</taxon>
        <taxon>Ditrysia</taxon>
        <taxon>Papilionoidea</taxon>
        <taxon>Nymphalidae</taxon>
        <taxon>Nymphalinae</taxon>
        <taxon>Euphydryas</taxon>
    </lineage>
</organism>
<dbReference type="SUPFAM" id="SSF52113">
    <property type="entry name" value="BRCT domain"/>
    <property type="match status" value="1"/>
</dbReference>
<keyword evidence="8" id="KW-0832">Ubl conjugation</keyword>
<keyword evidence="18" id="KW-1185">Reference proteome</keyword>
<evidence type="ECO:0000259" key="16">
    <source>
        <dbReference type="PROSITE" id="PS50172"/>
    </source>
</evidence>
<evidence type="ECO:0000256" key="1">
    <source>
        <dbReference type="ARBA" id="ARBA00004123"/>
    </source>
</evidence>
<feature type="region of interest" description="Disordered" evidence="14">
    <location>
        <begin position="324"/>
        <end position="352"/>
    </location>
</feature>
<evidence type="ECO:0000313" key="18">
    <source>
        <dbReference type="Proteomes" id="UP001153954"/>
    </source>
</evidence>
<feature type="compositionally biased region" description="Basic and acidic residues" evidence="14">
    <location>
        <begin position="980"/>
        <end position="989"/>
    </location>
</feature>
<dbReference type="Gene3D" id="3.40.50.10190">
    <property type="entry name" value="BRCT domain"/>
    <property type="match status" value="2"/>
</dbReference>
<dbReference type="InterPro" id="IPR001357">
    <property type="entry name" value="BRCT_dom"/>
</dbReference>
<name>A0AAU9TXH4_EUPED</name>
<feature type="compositionally biased region" description="Polar residues" evidence="14">
    <location>
        <begin position="324"/>
        <end position="346"/>
    </location>
</feature>
<feature type="compositionally biased region" description="Basic and acidic residues" evidence="14">
    <location>
        <begin position="793"/>
        <end position="803"/>
    </location>
</feature>
<dbReference type="Pfam" id="PF16589">
    <property type="entry name" value="BRCT_2"/>
    <property type="match status" value="1"/>
</dbReference>
<feature type="compositionally biased region" description="Basic and acidic residues" evidence="14">
    <location>
        <begin position="947"/>
        <end position="969"/>
    </location>
</feature>
<evidence type="ECO:0000256" key="12">
    <source>
        <dbReference type="ARBA" id="ARBA00023858"/>
    </source>
</evidence>
<evidence type="ECO:0000313" key="17">
    <source>
        <dbReference type="EMBL" id="CAH2090159.1"/>
    </source>
</evidence>
<dbReference type="Proteomes" id="UP001153954">
    <property type="component" value="Unassembled WGS sequence"/>
</dbReference>
<evidence type="ECO:0000256" key="2">
    <source>
        <dbReference type="ARBA" id="ARBA00004286"/>
    </source>
</evidence>
<dbReference type="CDD" id="cd18432">
    <property type="entry name" value="BRCT_PAXIP1_rpt6_like"/>
    <property type="match status" value="1"/>
</dbReference>
<dbReference type="GO" id="GO:0006974">
    <property type="term" value="P:DNA damage response"/>
    <property type="evidence" value="ECO:0007669"/>
    <property type="project" value="UniProtKB-KW"/>
</dbReference>
<keyword evidence="4" id="KW-0158">Chromosome</keyword>
<reference evidence="17" key="1">
    <citation type="submission" date="2022-03" db="EMBL/GenBank/DDBJ databases">
        <authorList>
            <person name="Tunstrom K."/>
        </authorList>
    </citation>
    <scope>NUCLEOTIDE SEQUENCE</scope>
</reference>
<comment type="subcellular location">
    <subcellularLocation>
        <location evidence="2">Chromosome</location>
    </subcellularLocation>
    <subcellularLocation>
        <location evidence="1">Nucleus</location>
    </subcellularLocation>
</comment>
<evidence type="ECO:0000256" key="10">
    <source>
        <dbReference type="ARBA" id="ARBA00023242"/>
    </source>
</evidence>
<sequence length="1259" mass="142663">MELTQRLECTQELYPNISEKTFPEQIGFLGICGTKYPLKKGPNKIGRDPATCNIILNFNSISRQHAVINILNNREFMLMDLDSANKTKLSDKTLDAYIPHPLKNGDMVQFGQIFGVFRLLEEDNDLPMTQALDIPETPVHKKHVSKLNSVHATTIPESPEVSDRDDSFIAPSQPKPKNVFQSSSNNFIKSSGKTISIKPVGTNKIDNVYWSSSKKSDSFSLQSNDDISLLSENNISNPPNIHELETQVPFKDNDSIDSIYNANTQVTEELENPISGTIHNVETLIPTDLPQVCKIQDQHDVHFNFTTDNKENDNNIFNAETQVEQKKSISGKNITGDSTSNPLSTENTKDKGSLSDDVILFDDIDAPLEDNIESQALIPAGFDVINNDNQAVAEDIQQSQEITFKRAKRVCRLKSDSSTDCEDFNIAMTPKIPEINDDTTDCEDDPDVAKSNQNKNKIIVIDDDITDCEDNVDENNLLPPNNKINIKKIDDKIIIDDDIKDCEDNIDENNLISPKKQTIDEMDTQIIEIDATNIDKNSISKESKKMTLEDIPTQVIEDINGSKGHEDGFEDLPTQIIREEPENDIRFEEQLTQKMYSEEIVPSFKVPKDSPFKGKKKNVPDLKIVNQLINTDIQKSNNDIDNEFYYDATQEIINDLCSQRELSPEIVKISKTSTSNNDTSKVSITEKISSISFDKDSGDDIDIEEKIDNFVNTLSNSQIMDVVGVNKSFTKISEPKTTEKNIKPAAFFNCKLRNSNEIKSNSSLSKNEDAVNRLSESKSENSKLSPIVRRNRKEATNVRTESNDKVEILPTRVITRVRKPTSKMRNSAESTKSLYDNINSSKTKNDEAKVSKNDTKSHKDKSSKRKVKSDQFNEKNDKKDSKTSKQDTKEETKKSDKETRQSRNNRKKDKTESTKQSNSKPDDKKVQKDILNYLDNTDRRTRSRSNKKSDKQELKEKVKSPTKDNVTEKKIHRSRNRVKEKRESTEKEVRRSKRQVTQKIDENLKNDKKSESITSKGHHEKSTVYNLSSDSAVDTPNKLKRSATENFELPSTKKSKTDTNYKNLSIRATPARKVKTHYVLFTAFPCEEVKMKLEKLGAIIVSDVMQCTVVLTIQIKRTFKLLCAVGLGKPIVGPSWVQACVDTNIIVDPWQYLIKDDETERRFQFNLERSLATRRNFLKGYNVSATPSVNPNAQEMKLIVECSGGTWKDGGPNWICLSCFADEKHWPALKKKGAVIVSTEFILAGVLRQRVEIDKNKLY</sequence>
<dbReference type="AlphaFoldDB" id="A0AAU9TXH4"/>
<feature type="compositionally biased region" description="Basic and acidic residues" evidence="14">
    <location>
        <begin position="766"/>
        <end position="781"/>
    </location>
</feature>
<feature type="compositionally biased region" description="Basic residues" evidence="14">
    <location>
        <begin position="970"/>
        <end position="979"/>
    </location>
</feature>
<dbReference type="SMART" id="SM00240">
    <property type="entry name" value="FHA"/>
    <property type="match status" value="1"/>
</dbReference>
<evidence type="ECO:0000256" key="14">
    <source>
        <dbReference type="SAM" id="MobiDB-lite"/>
    </source>
</evidence>
<feature type="region of interest" description="Disordered" evidence="14">
    <location>
        <begin position="759"/>
        <end position="803"/>
    </location>
</feature>
<feature type="compositionally biased region" description="Basic and acidic residues" evidence="14">
    <location>
        <begin position="868"/>
        <end position="901"/>
    </location>
</feature>
<evidence type="ECO:0000256" key="11">
    <source>
        <dbReference type="ARBA" id="ARBA00023306"/>
    </source>
</evidence>
<gene>
    <name evidence="17" type="ORF">EEDITHA_LOCUS6149</name>
</gene>
<keyword evidence="9" id="KW-0007">Acetylation</keyword>
<dbReference type="PROSITE" id="PS50006">
    <property type="entry name" value="FHA_DOMAIN"/>
    <property type="match status" value="1"/>
</dbReference>
<dbReference type="CDD" id="cd00060">
    <property type="entry name" value="FHA"/>
    <property type="match status" value="1"/>
</dbReference>
<comment type="caution">
    <text evidence="17">The sequence shown here is derived from an EMBL/GenBank/DDBJ whole genome shotgun (WGS) entry which is preliminary data.</text>
</comment>
<dbReference type="SUPFAM" id="SSF49879">
    <property type="entry name" value="SMAD/FHA domain"/>
    <property type="match status" value="1"/>
</dbReference>
<feature type="compositionally biased region" description="Basic and acidic residues" evidence="14">
    <location>
        <begin position="999"/>
        <end position="1011"/>
    </location>
</feature>
<feature type="region of interest" description="Disordered" evidence="14">
    <location>
        <begin position="817"/>
        <end position="1057"/>
    </location>
</feature>